<evidence type="ECO:0000256" key="5">
    <source>
        <dbReference type="SAM" id="Phobius"/>
    </source>
</evidence>
<comment type="subcellular location">
    <subcellularLocation>
        <location evidence="1">Membrane</location>
        <topology evidence="1">Multi-pass membrane protein</topology>
    </subcellularLocation>
</comment>
<evidence type="ECO:0000256" key="4">
    <source>
        <dbReference type="ARBA" id="ARBA00023136"/>
    </source>
</evidence>
<organism evidence="7 8">
    <name type="scientific">Palleronia abyssalis</name>
    <dbReference type="NCBI Taxonomy" id="1501240"/>
    <lineage>
        <taxon>Bacteria</taxon>
        <taxon>Pseudomonadati</taxon>
        <taxon>Pseudomonadota</taxon>
        <taxon>Alphaproteobacteria</taxon>
        <taxon>Rhodobacterales</taxon>
        <taxon>Roseobacteraceae</taxon>
        <taxon>Palleronia</taxon>
    </lineage>
</organism>
<dbReference type="Proteomes" id="UP000244912">
    <property type="component" value="Unassembled WGS sequence"/>
</dbReference>
<feature type="domain" description="RDD" evidence="6">
    <location>
        <begin position="21"/>
        <end position="137"/>
    </location>
</feature>
<name>A0A2R8BV14_9RHOB</name>
<evidence type="ECO:0000259" key="6">
    <source>
        <dbReference type="Pfam" id="PF06271"/>
    </source>
</evidence>
<evidence type="ECO:0000256" key="3">
    <source>
        <dbReference type="ARBA" id="ARBA00022989"/>
    </source>
</evidence>
<keyword evidence="3 5" id="KW-1133">Transmembrane helix</keyword>
<dbReference type="Pfam" id="PF06271">
    <property type="entry name" value="RDD"/>
    <property type="match status" value="1"/>
</dbReference>
<accession>A0A2R8BV14</accession>
<dbReference type="GO" id="GO:0016020">
    <property type="term" value="C:membrane"/>
    <property type="evidence" value="ECO:0007669"/>
    <property type="project" value="UniProtKB-SubCell"/>
</dbReference>
<evidence type="ECO:0000313" key="7">
    <source>
        <dbReference type="EMBL" id="SPJ24001.1"/>
    </source>
</evidence>
<proteinExistence type="predicted"/>
<dbReference type="RefSeq" id="WP_181375743.1">
    <property type="nucleotide sequence ID" value="NZ_ONZF01000003.1"/>
</dbReference>
<keyword evidence="2 5" id="KW-0812">Transmembrane</keyword>
<keyword evidence="4 5" id="KW-0472">Membrane</keyword>
<keyword evidence="8" id="KW-1185">Reference proteome</keyword>
<feature type="transmembrane region" description="Helical" evidence="5">
    <location>
        <begin position="25"/>
        <end position="45"/>
    </location>
</feature>
<evidence type="ECO:0000313" key="8">
    <source>
        <dbReference type="Proteomes" id="UP000244912"/>
    </source>
</evidence>
<sequence length="148" mass="15957">MTTALGLPDPYRDAAFYEDTAIKRALAWVVDVVLITALSVALTPLTLFTSIFYFPLFYLCVGFAYRSASIAKWSGTPGMRLMSVELRDVNGERFDIVNAALHTAGYTAAVVFFPLQLMSGALMIGTARKQGLVDLVLGSAAINRAALA</sequence>
<reference evidence="8" key="1">
    <citation type="submission" date="2018-03" db="EMBL/GenBank/DDBJ databases">
        <authorList>
            <person name="Rodrigo-Torres L."/>
            <person name="Arahal R. D."/>
            <person name="Lucena T."/>
        </authorList>
    </citation>
    <scope>NUCLEOTIDE SEQUENCE [LARGE SCALE GENOMIC DNA]</scope>
    <source>
        <strain evidence="8">CECT 8504</strain>
    </source>
</reference>
<dbReference type="InterPro" id="IPR010432">
    <property type="entry name" value="RDD"/>
</dbReference>
<evidence type="ECO:0000256" key="2">
    <source>
        <dbReference type="ARBA" id="ARBA00022692"/>
    </source>
</evidence>
<gene>
    <name evidence="7" type="ORF">PAA8504_01823</name>
</gene>
<dbReference type="EMBL" id="ONZF01000003">
    <property type="protein sequence ID" value="SPJ24001.1"/>
    <property type="molecule type" value="Genomic_DNA"/>
</dbReference>
<evidence type="ECO:0000256" key="1">
    <source>
        <dbReference type="ARBA" id="ARBA00004141"/>
    </source>
</evidence>
<protein>
    <recommendedName>
        <fullName evidence="6">RDD domain-containing protein</fullName>
    </recommendedName>
</protein>
<feature type="transmembrane region" description="Helical" evidence="5">
    <location>
        <begin position="51"/>
        <end position="71"/>
    </location>
</feature>
<dbReference type="AlphaFoldDB" id="A0A2R8BV14"/>